<accession>G3H2G3</accession>
<feature type="signal peptide" evidence="1">
    <location>
        <begin position="1"/>
        <end position="23"/>
    </location>
</feature>
<evidence type="ECO:0000256" key="1">
    <source>
        <dbReference type="SAM" id="SignalP"/>
    </source>
</evidence>
<organism evidence="2 3">
    <name type="scientific">Cricetulus griseus</name>
    <name type="common">Chinese hamster</name>
    <name type="synonym">Cricetulus barabensis griseus</name>
    <dbReference type="NCBI Taxonomy" id="10029"/>
    <lineage>
        <taxon>Eukaryota</taxon>
        <taxon>Metazoa</taxon>
        <taxon>Chordata</taxon>
        <taxon>Craniata</taxon>
        <taxon>Vertebrata</taxon>
        <taxon>Euteleostomi</taxon>
        <taxon>Mammalia</taxon>
        <taxon>Eutheria</taxon>
        <taxon>Euarchontoglires</taxon>
        <taxon>Glires</taxon>
        <taxon>Rodentia</taxon>
        <taxon>Myomorpha</taxon>
        <taxon>Muroidea</taxon>
        <taxon>Cricetidae</taxon>
        <taxon>Cricetinae</taxon>
        <taxon>Cricetulus</taxon>
    </lineage>
</organism>
<reference evidence="3" key="1">
    <citation type="journal article" date="2011" name="Nat. Biotechnol.">
        <title>The genomic sequence of the Chinese hamster ovary (CHO)-K1 cell line.</title>
        <authorList>
            <person name="Xu X."/>
            <person name="Nagarajan H."/>
            <person name="Lewis N.E."/>
            <person name="Pan S."/>
            <person name="Cai Z."/>
            <person name="Liu X."/>
            <person name="Chen W."/>
            <person name="Xie M."/>
            <person name="Wang W."/>
            <person name="Hammond S."/>
            <person name="Andersen M.R."/>
            <person name="Neff N."/>
            <person name="Passarelli B."/>
            <person name="Koh W."/>
            <person name="Fan H.C."/>
            <person name="Wang J."/>
            <person name="Gui Y."/>
            <person name="Lee K.H."/>
            <person name="Betenbaugh M.J."/>
            <person name="Quake S.R."/>
            <person name="Famili I."/>
            <person name="Palsson B.O."/>
            <person name="Wang J."/>
        </authorList>
    </citation>
    <scope>NUCLEOTIDE SEQUENCE [LARGE SCALE GENOMIC DNA]</scope>
    <source>
        <strain evidence="3">CHO K1 cell line</strain>
    </source>
</reference>
<name>G3H2G3_CRIGR</name>
<dbReference type="InParanoid" id="G3H2G3"/>
<dbReference type="EMBL" id="JH000115">
    <property type="protein sequence ID" value="EGW03805.1"/>
    <property type="molecule type" value="Genomic_DNA"/>
</dbReference>
<dbReference type="AlphaFoldDB" id="G3H2G3"/>
<evidence type="ECO:0000313" key="3">
    <source>
        <dbReference type="Proteomes" id="UP000001075"/>
    </source>
</evidence>
<protein>
    <submittedName>
        <fullName evidence="2">Uncharacterized protein</fullName>
    </submittedName>
</protein>
<feature type="chain" id="PRO_5003444098" evidence="1">
    <location>
        <begin position="24"/>
        <end position="88"/>
    </location>
</feature>
<gene>
    <name evidence="2" type="ORF">I79_004375</name>
</gene>
<proteinExistence type="predicted"/>
<evidence type="ECO:0000313" key="2">
    <source>
        <dbReference type="EMBL" id="EGW03805.1"/>
    </source>
</evidence>
<dbReference type="Proteomes" id="UP000001075">
    <property type="component" value="Unassembled WGS sequence"/>
</dbReference>
<sequence length="88" mass="9657">MANLWCLCLLLLVWCSHLDNCSGHLKPSSCQVEGAAIWTAPCLHSCLLTMKRCAAEGEGLWDRAPTRSKARSQATEVLVSAEVTAQKW</sequence>
<keyword evidence="1" id="KW-0732">Signal</keyword>